<dbReference type="InterPro" id="IPR021438">
    <property type="entry name" value="DUF3087"/>
</dbReference>
<proteinExistence type="predicted"/>
<dbReference type="Pfam" id="PF11286">
    <property type="entry name" value="DUF3087"/>
    <property type="match status" value="1"/>
</dbReference>
<keyword evidence="1" id="KW-0472">Membrane</keyword>
<reference evidence="2 3" key="1">
    <citation type="submission" date="2020-04" db="EMBL/GenBank/DDBJ databases">
        <title>Pseudoalteromonas caenipelagi sp. nov., isolated from a tidal flat.</title>
        <authorList>
            <person name="Park S."/>
            <person name="Yoon J.-H."/>
        </authorList>
    </citation>
    <scope>NUCLEOTIDE SEQUENCE [LARGE SCALE GENOMIC DNA]</scope>
    <source>
        <strain evidence="2 3">JBTF-M23</strain>
    </source>
</reference>
<evidence type="ECO:0000313" key="2">
    <source>
        <dbReference type="EMBL" id="NOU52335.1"/>
    </source>
</evidence>
<sequence>MQLQKIDKARYRNHLNKVIAACVASLTMGSLGISQALIAVFPDADGSHFHWNLLGVMVSVMVIGLVLKKYRNHPFMYEVNYVWELKQALNKVTRKMPKLKKAAQQGDIDAMLAMQFSYSGSKQLWELDDNTITLDDLSIWQAQLDTLAAQYQAQLDLAQYNESTLKKF</sequence>
<evidence type="ECO:0000313" key="3">
    <source>
        <dbReference type="Proteomes" id="UP000586305"/>
    </source>
</evidence>
<keyword evidence="3" id="KW-1185">Reference proteome</keyword>
<feature type="transmembrane region" description="Helical" evidence="1">
    <location>
        <begin position="18"/>
        <end position="42"/>
    </location>
</feature>
<accession>A0A849VGG4</accession>
<gene>
    <name evidence="2" type="ORF">HG263_17550</name>
</gene>
<keyword evidence="1" id="KW-0812">Transmembrane</keyword>
<dbReference type="EMBL" id="JABBPG010000009">
    <property type="protein sequence ID" value="NOU52335.1"/>
    <property type="molecule type" value="Genomic_DNA"/>
</dbReference>
<organism evidence="2 3">
    <name type="scientific">Pseudoalteromonas caenipelagi</name>
    <dbReference type="NCBI Taxonomy" id="2726988"/>
    <lineage>
        <taxon>Bacteria</taxon>
        <taxon>Pseudomonadati</taxon>
        <taxon>Pseudomonadota</taxon>
        <taxon>Gammaproteobacteria</taxon>
        <taxon>Alteromonadales</taxon>
        <taxon>Pseudoalteromonadaceae</taxon>
        <taxon>Pseudoalteromonas</taxon>
    </lineage>
</organism>
<keyword evidence="1" id="KW-1133">Transmembrane helix</keyword>
<dbReference type="Proteomes" id="UP000586305">
    <property type="component" value="Unassembled WGS sequence"/>
</dbReference>
<dbReference type="AlphaFoldDB" id="A0A849VGG4"/>
<dbReference type="RefSeq" id="WP_171627397.1">
    <property type="nucleotide sequence ID" value="NZ_JABBPG010000009.1"/>
</dbReference>
<evidence type="ECO:0000256" key="1">
    <source>
        <dbReference type="SAM" id="Phobius"/>
    </source>
</evidence>
<name>A0A849VGG4_9GAMM</name>
<comment type="caution">
    <text evidence="2">The sequence shown here is derived from an EMBL/GenBank/DDBJ whole genome shotgun (WGS) entry which is preliminary data.</text>
</comment>
<feature type="transmembrane region" description="Helical" evidence="1">
    <location>
        <begin position="48"/>
        <end position="67"/>
    </location>
</feature>
<protein>
    <submittedName>
        <fullName evidence="2">DUF3087 domain-containing protein</fullName>
    </submittedName>
</protein>